<accession>A0A537LFF7</accession>
<dbReference type="EMBL" id="VBAL01000009">
    <property type="protein sequence ID" value="TMJ06744.1"/>
    <property type="molecule type" value="Genomic_DNA"/>
</dbReference>
<dbReference type="Gene3D" id="1.10.1200.10">
    <property type="entry name" value="ACP-like"/>
    <property type="match status" value="1"/>
</dbReference>
<name>A0A537LFF7_9BACT</name>
<dbReference type="Proteomes" id="UP000319353">
    <property type="component" value="Unassembled WGS sequence"/>
</dbReference>
<proteinExistence type="predicted"/>
<dbReference type="AlphaFoldDB" id="A0A537LFF7"/>
<reference evidence="1 2" key="1">
    <citation type="journal article" date="2019" name="Nat. Microbiol.">
        <title>Mediterranean grassland soil C-N compound turnover is dependent on rainfall and depth, and is mediated by genomically divergent microorganisms.</title>
        <authorList>
            <person name="Diamond S."/>
            <person name="Andeer P.F."/>
            <person name="Li Z."/>
            <person name="Crits-Christoph A."/>
            <person name="Burstein D."/>
            <person name="Anantharaman K."/>
            <person name="Lane K.R."/>
            <person name="Thomas B.C."/>
            <person name="Pan C."/>
            <person name="Northen T.R."/>
            <person name="Banfield J.F."/>
        </authorList>
    </citation>
    <scope>NUCLEOTIDE SEQUENCE [LARGE SCALE GENOMIC DNA]</scope>
    <source>
        <strain evidence="1">NP_4</strain>
    </source>
</reference>
<comment type="caution">
    <text evidence="1">The sequence shown here is derived from an EMBL/GenBank/DDBJ whole genome shotgun (WGS) entry which is preliminary data.</text>
</comment>
<evidence type="ECO:0000313" key="1">
    <source>
        <dbReference type="EMBL" id="TMJ06744.1"/>
    </source>
</evidence>
<sequence length="83" mass="8913">MDADISTSFLAKLADVFEVDATTLQSGLSLAERWDSVAVLATMALIDEQFALTVAPDELTRCTSVTEVLALVDQRVGLRSPGR</sequence>
<gene>
    <name evidence="1" type="ORF">E6H01_00650</name>
</gene>
<protein>
    <submittedName>
        <fullName evidence="1">Acyl carrier protein</fullName>
    </submittedName>
</protein>
<dbReference type="SUPFAM" id="SSF47336">
    <property type="entry name" value="ACP-like"/>
    <property type="match status" value="1"/>
</dbReference>
<dbReference type="InterPro" id="IPR036736">
    <property type="entry name" value="ACP-like_sf"/>
</dbReference>
<organism evidence="1 2">
    <name type="scientific">Candidatus Segetimicrobium genomatis</name>
    <dbReference type="NCBI Taxonomy" id="2569760"/>
    <lineage>
        <taxon>Bacteria</taxon>
        <taxon>Bacillati</taxon>
        <taxon>Candidatus Sysuimicrobiota</taxon>
        <taxon>Candidatus Sysuimicrobiia</taxon>
        <taxon>Candidatus Sysuimicrobiales</taxon>
        <taxon>Candidatus Segetimicrobiaceae</taxon>
        <taxon>Candidatus Segetimicrobium</taxon>
    </lineage>
</organism>
<evidence type="ECO:0000313" key="2">
    <source>
        <dbReference type="Proteomes" id="UP000319353"/>
    </source>
</evidence>